<gene>
    <name evidence="3" type="ORF">CAPTEDRAFT_208916</name>
</gene>
<dbReference type="Proteomes" id="UP000014760">
    <property type="component" value="Unassembled WGS sequence"/>
</dbReference>
<dbReference type="InterPro" id="IPR016187">
    <property type="entry name" value="CTDL_fold"/>
</dbReference>
<dbReference type="PROSITE" id="PS50041">
    <property type="entry name" value="C_TYPE_LECTIN_2"/>
    <property type="match status" value="1"/>
</dbReference>
<dbReference type="GO" id="GO:0016020">
    <property type="term" value="C:membrane"/>
    <property type="evidence" value="ECO:0007669"/>
    <property type="project" value="InterPro"/>
</dbReference>
<protein>
    <recommendedName>
        <fullName evidence="2">C-type lectin domain-containing protein</fullName>
    </recommendedName>
</protein>
<reference evidence="4" key="3">
    <citation type="submission" date="2015-06" db="UniProtKB">
        <authorList>
            <consortium name="EnsemblMetazoa"/>
        </authorList>
    </citation>
    <scope>IDENTIFICATION</scope>
</reference>
<proteinExistence type="predicted"/>
<dbReference type="EMBL" id="AMQN01015125">
    <property type="status" value="NOT_ANNOTATED_CDS"/>
    <property type="molecule type" value="Genomic_DNA"/>
</dbReference>
<dbReference type="AlphaFoldDB" id="R7TBP4"/>
<evidence type="ECO:0000313" key="4">
    <source>
        <dbReference type="EnsemblMetazoa" id="CapteP208916"/>
    </source>
</evidence>
<feature type="domain" description="C-type lectin" evidence="2">
    <location>
        <begin position="65"/>
        <end position="195"/>
    </location>
</feature>
<dbReference type="SUPFAM" id="SSF56436">
    <property type="entry name" value="C-type lectin-like"/>
    <property type="match status" value="1"/>
</dbReference>
<dbReference type="InterPro" id="IPR036734">
    <property type="entry name" value="Neur_chan_lig-bd_sf"/>
</dbReference>
<dbReference type="EnsemblMetazoa" id="CapteT208916">
    <property type="protein sequence ID" value="CapteP208916"/>
    <property type="gene ID" value="CapteG208916"/>
</dbReference>
<dbReference type="Gene3D" id="3.10.100.10">
    <property type="entry name" value="Mannose-Binding Protein A, subunit A"/>
    <property type="match status" value="1"/>
</dbReference>
<feature type="signal peptide" evidence="1">
    <location>
        <begin position="1"/>
        <end position="24"/>
    </location>
</feature>
<accession>R7TBP4</accession>
<dbReference type="Pfam" id="PF00059">
    <property type="entry name" value="Lectin_C"/>
    <property type="match status" value="1"/>
</dbReference>
<evidence type="ECO:0000313" key="3">
    <source>
        <dbReference type="EMBL" id="ELT88907.1"/>
    </source>
</evidence>
<evidence type="ECO:0000259" key="2">
    <source>
        <dbReference type="PROSITE" id="PS50041"/>
    </source>
</evidence>
<keyword evidence="5" id="KW-1185">Reference proteome</keyword>
<organism evidence="3">
    <name type="scientific">Capitella teleta</name>
    <name type="common">Polychaete worm</name>
    <dbReference type="NCBI Taxonomy" id="283909"/>
    <lineage>
        <taxon>Eukaryota</taxon>
        <taxon>Metazoa</taxon>
        <taxon>Spiralia</taxon>
        <taxon>Lophotrochozoa</taxon>
        <taxon>Annelida</taxon>
        <taxon>Polychaeta</taxon>
        <taxon>Sedentaria</taxon>
        <taxon>Scolecida</taxon>
        <taxon>Capitellidae</taxon>
        <taxon>Capitella</taxon>
    </lineage>
</organism>
<sequence>MRGIDAFTLGVILGPLSYLAPAQEAEMQEWDCEPINTPDNDITTFYQWIRLQHTIIIPFYEWHEYNNKMYLFVMDAARQMDQSRDEASTECQSRHGNLVSIETEDEMAFIKRRIKVQESIIGQESLNDQWWTSGVASNGEWIWDNAEMDIITISALKRKTVPVRKSHHFLALQHSTEGWRLRTMPDNYKLRYICERQGTLLDIPLLPNPWHFTSDGAPSATLGHGSGTSHAAAIMTAEALRTTEERLLDRLLRQYDPDARGVAKSSDPMNVKIQFYLVRIHDLSAININGCHNDSHKCPGFHLPSEKYPNSLKSERSAYRELNELLDLHNFRIYENIPLIMAMRSLLAVCEGQTDWDYNYRQISKDQDVELIRIPSP</sequence>
<evidence type="ECO:0000256" key="1">
    <source>
        <dbReference type="SAM" id="SignalP"/>
    </source>
</evidence>
<dbReference type="Gene3D" id="2.70.170.10">
    <property type="entry name" value="Neurotransmitter-gated ion-channel ligand-binding domain"/>
    <property type="match status" value="1"/>
</dbReference>
<dbReference type="EMBL" id="KB311628">
    <property type="protein sequence ID" value="ELT88907.1"/>
    <property type="molecule type" value="Genomic_DNA"/>
</dbReference>
<reference evidence="5" key="1">
    <citation type="submission" date="2012-12" db="EMBL/GenBank/DDBJ databases">
        <authorList>
            <person name="Hellsten U."/>
            <person name="Grimwood J."/>
            <person name="Chapman J.A."/>
            <person name="Shapiro H."/>
            <person name="Aerts A."/>
            <person name="Otillar R.P."/>
            <person name="Terry A.Y."/>
            <person name="Boore J.L."/>
            <person name="Simakov O."/>
            <person name="Marletaz F."/>
            <person name="Cho S.-J."/>
            <person name="Edsinger-Gonzales E."/>
            <person name="Havlak P."/>
            <person name="Kuo D.-H."/>
            <person name="Larsson T."/>
            <person name="Lv J."/>
            <person name="Arendt D."/>
            <person name="Savage R."/>
            <person name="Osoegawa K."/>
            <person name="de Jong P."/>
            <person name="Lindberg D.R."/>
            <person name="Seaver E.C."/>
            <person name="Weisblat D.A."/>
            <person name="Putnam N.H."/>
            <person name="Grigoriev I.V."/>
            <person name="Rokhsar D.S."/>
        </authorList>
    </citation>
    <scope>NUCLEOTIDE SEQUENCE</scope>
    <source>
        <strain evidence="5">I ESC-2004</strain>
    </source>
</reference>
<evidence type="ECO:0000313" key="5">
    <source>
        <dbReference type="Proteomes" id="UP000014760"/>
    </source>
</evidence>
<feature type="chain" id="PRO_5008786838" description="C-type lectin domain-containing protein" evidence="1">
    <location>
        <begin position="25"/>
        <end position="377"/>
    </location>
</feature>
<dbReference type="GO" id="GO:0005230">
    <property type="term" value="F:extracellular ligand-gated monoatomic ion channel activity"/>
    <property type="evidence" value="ECO:0007669"/>
    <property type="project" value="InterPro"/>
</dbReference>
<dbReference type="HOGENOM" id="CLU_734145_0_0_1"/>
<dbReference type="SMART" id="SM00034">
    <property type="entry name" value="CLECT"/>
    <property type="match status" value="1"/>
</dbReference>
<dbReference type="CDD" id="cd00037">
    <property type="entry name" value="CLECT"/>
    <property type="match status" value="1"/>
</dbReference>
<reference evidence="3 5" key="2">
    <citation type="journal article" date="2013" name="Nature">
        <title>Insights into bilaterian evolution from three spiralian genomes.</title>
        <authorList>
            <person name="Simakov O."/>
            <person name="Marletaz F."/>
            <person name="Cho S.J."/>
            <person name="Edsinger-Gonzales E."/>
            <person name="Havlak P."/>
            <person name="Hellsten U."/>
            <person name="Kuo D.H."/>
            <person name="Larsson T."/>
            <person name="Lv J."/>
            <person name="Arendt D."/>
            <person name="Savage R."/>
            <person name="Osoegawa K."/>
            <person name="de Jong P."/>
            <person name="Grimwood J."/>
            <person name="Chapman J.A."/>
            <person name="Shapiro H."/>
            <person name="Aerts A."/>
            <person name="Otillar R.P."/>
            <person name="Terry A.Y."/>
            <person name="Boore J.L."/>
            <person name="Grigoriev I.V."/>
            <person name="Lindberg D.R."/>
            <person name="Seaver E.C."/>
            <person name="Weisblat D.A."/>
            <person name="Putnam N.H."/>
            <person name="Rokhsar D.S."/>
        </authorList>
    </citation>
    <scope>NUCLEOTIDE SEQUENCE</scope>
    <source>
        <strain evidence="3 5">I ESC-2004</strain>
    </source>
</reference>
<dbReference type="InterPro" id="IPR016186">
    <property type="entry name" value="C-type_lectin-like/link_sf"/>
</dbReference>
<dbReference type="InterPro" id="IPR001304">
    <property type="entry name" value="C-type_lectin-like"/>
</dbReference>
<name>R7TBP4_CAPTE</name>
<keyword evidence="1" id="KW-0732">Signal</keyword>